<evidence type="ECO:0000256" key="3">
    <source>
        <dbReference type="ARBA" id="ARBA00012513"/>
    </source>
</evidence>
<keyword evidence="11" id="KW-0418">Kinase</keyword>
<evidence type="ECO:0000256" key="15">
    <source>
        <dbReference type="ARBA" id="ARBA00047899"/>
    </source>
</evidence>
<dbReference type="Gene3D" id="1.10.238.10">
    <property type="entry name" value="EF-hand"/>
    <property type="match status" value="2"/>
</dbReference>
<evidence type="ECO:0000256" key="8">
    <source>
        <dbReference type="ARBA" id="ARBA00022723"/>
    </source>
</evidence>
<dbReference type="GO" id="GO:0005524">
    <property type="term" value="F:ATP binding"/>
    <property type="evidence" value="ECO:0007669"/>
    <property type="project" value="UniProtKB-UniRule"/>
</dbReference>
<keyword evidence="13 17" id="KW-0067">ATP-binding</keyword>
<evidence type="ECO:0000313" key="20">
    <source>
        <dbReference type="EMBL" id="CAA7052979.1"/>
    </source>
</evidence>
<proteinExistence type="inferred from homology"/>
<dbReference type="Pfam" id="PF00069">
    <property type="entry name" value="Pkinase"/>
    <property type="match status" value="1"/>
</dbReference>
<dbReference type="InterPro" id="IPR000719">
    <property type="entry name" value="Prot_kinase_dom"/>
</dbReference>
<dbReference type="FunFam" id="1.10.510.10:FF:001864">
    <property type="entry name" value="Calcium-dependent protein kinase SK5"/>
    <property type="match status" value="1"/>
</dbReference>
<keyword evidence="12" id="KW-0106">Calcium</keyword>
<evidence type="ECO:0000256" key="13">
    <source>
        <dbReference type="ARBA" id="ARBA00022840"/>
    </source>
</evidence>
<evidence type="ECO:0000256" key="1">
    <source>
        <dbReference type="ARBA" id="ARBA00004423"/>
    </source>
</evidence>
<organism evidence="20 21">
    <name type="scientific">Microthlaspi erraticum</name>
    <dbReference type="NCBI Taxonomy" id="1685480"/>
    <lineage>
        <taxon>Eukaryota</taxon>
        <taxon>Viridiplantae</taxon>
        <taxon>Streptophyta</taxon>
        <taxon>Embryophyta</taxon>
        <taxon>Tracheophyta</taxon>
        <taxon>Spermatophyta</taxon>
        <taxon>Magnoliopsida</taxon>
        <taxon>eudicotyledons</taxon>
        <taxon>Gunneridae</taxon>
        <taxon>Pentapetalae</taxon>
        <taxon>rosids</taxon>
        <taxon>malvids</taxon>
        <taxon>Brassicales</taxon>
        <taxon>Brassicaceae</taxon>
        <taxon>Coluteocarpeae</taxon>
        <taxon>Microthlaspi</taxon>
    </lineage>
</organism>
<keyword evidence="9" id="KW-0677">Repeat</keyword>
<dbReference type="GO" id="GO:0016020">
    <property type="term" value="C:membrane"/>
    <property type="evidence" value="ECO:0007669"/>
    <property type="project" value="UniProtKB-SubCell"/>
</dbReference>
<accession>A0A6D2K7Y5</accession>
<comment type="catalytic activity">
    <reaction evidence="16">
        <text>L-seryl-[protein] + ATP = O-phospho-L-seryl-[protein] + ADP + H(+)</text>
        <dbReference type="Rhea" id="RHEA:17989"/>
        <dbReference type="Rhea" id="RHEA-COMP:9863"/>
        <dbReference type="Rhea" id="RHEA-COMP:11604"/>
        <dbReference type="ChEBI" id="CHEBI:15378"/>
        <dbReference type="ChEBI" id="CHEBI:29999"/>
        <dbReference type="ChEBI" id="CHEBI:30616"/>
        <dbReference type="ChEBI" id="CHEBI:83421"/>
        <dbReference type="ChEBI" id="CHEBI:456216"/>
        <dbReference type="EC" id="2.7.11.1"/>
    </reaction>
</comment>
<comment type="subcellular location">
    <subcellularLocation>
        <location evidence="1">Membrane</location>
        <topology evidence="1">Lipid-anchor</topology>
        <orientation evidence="1">Cytoplasmic side</orientation>
    </subcellularLocation>
</comment>
<keyword evidence="14" id="KW-0449">Lipoprotein</keyword>
<dbReference type="Proteomes" id="UP000467841">
    <property type="component" value="Unassembled WGS sequence"/>
</dbReference>
<dbReference type="PANTHER" id="PTHR24349">
    <property type="entry name" value="SERINE/THREONINE-PROTEIN KINASE"/>
    <property type="match status" value="1"/>
</dbReference>
<feature type="region of interest" description="Disordered" evidence="18">
    <location>
        <begin position="1"/>
        <end position="128"/>
    </location>
</feature>
<evidence type="ECO:0000256" key="4">
    <source>
        <dbReference type="ARBA" id="ARBA00022527"/>
    </source>
</evidence>
<comment type="similarity">
    <text evidence="2">Belongs to the protein kinase superfamily. CAMK Ser/Thr protein kinase family. CaMK subfamily.</text>
</comment>
<dbReference type="InterPro" id="IPR017441">
    <property type="entry name" value="Protein_kinase_ATP_BS"/>
</dbReference>
<dbReference type="GO" id="GO:0004674">
    <property type="term" value="F:protein serine/threonine kinase activity"/>
    <property type="evidence" value="ECO:0007669"/>
    <property type="project" value="UniProtKB-KW"/>
</dbReference>
<keyword evidence="7" id="KW-0519">Myristate</keyword>
<dbReference type="InterPro" id="IPR011009">
    <property type="entry name" value="Kinase-like_dom_sf"/>
</dbReference>
<sequence length="599" mass="67310">MGGCTSKPSSVKPNPYAPKDTIPQNDDSTPAHPGKSPVRASAAVKASPFFPFYTPSPARHRRNKSRDAGGSERGGSVTSTPLRQLARAFHPPSPAKHIRDVLRRRKERKEASQPAARQQTEEEEREEVGLDKRFGFSKEFQSRMELGEEIGRGHFGYTCSAKFKKGERKDHEVAVKVIPKSKMTTAISIEDVRREVKILRALSGHSNLVQFYDAFEDNANVYIVMELCGGGELLDRILARGGKYSEDDAKTVLRQILNVVAFCHLQGVVHRDLKPENFLYTSKEENSQLKVIDFGLSDFVRPDERLNDIVGSAYYVAPEVLHRSYTTEADVWSIGVIAYILLCGSRPFWARTESGIFRAVLKADPSFDEPPWPSLSFEAKDFVKRLLYKDPRKRMTASQALMHPWIAGHKNMSIPFDILIFRQIKAYLKSSSLRKAALMALSKTLVTEELLYLKAQFAILAPNKNGLITLDNIRLALAANATEAMKESRIPDFLALLNGLQYKGMDFEEFCAASISVHQHESLDCWEQSVRHAYELFEMNGNRVIVIEELASELGVGSSIPVHTILHDWIRHTDGKLSFLGFVKLLHGVSTRQPLAKTR</sequence>
<dbReference type="FunFam" id="3.30.200.20:FF:000101">
    <property type="entry name" value="CDPK-related kinase 1"/>
    <property type="match status" value="1"/>
</dbReference>
<evidence type="ECO:0000256" key="6">
    <source>
        <dbReference type="ARBA" id="ARBA00022679"/>
    </source>
</evidence>
<comment type="catalytic activity">
    <reaction evidence="15">
        <text>L-threonyl-[protein] + ATP = O-phospho-L-threonyl-[protein] + ADP + H(+)</text>
        <dbReference type="Rhea" id="RHEA:46608"/>
        <dbReference type="Rhea" id="RHEA-COMP:11060"/>
        <dbReference type="Rhea" id="RHEA-COMP:11605"/>
        <dbReference type="ChEBI" id="CHEBI:15378"/>
        <dbReference type="ChEBI" id="CHEBI:30013"/>
        <dbReference type="ChEBI" id="CHEBI:30616"/>
        <dbReference type="ChEBI" id="CHEBI:61977"/>
        <dbReference type="ChEBI" id="CHEBI:456216"/>
        <dbReference type="EC" id="2.7.11.1"/>
    </reaction>
</comment>
<evidence type="ECO:0000256" key="10">
    <source>
        <dbReference type="ARBA" id="ARBA00022741"/>
    </source>
</evidence>
<protein>
    <recommendedName>
        <fullName evidence="3">non-specific serine/threonine protein kinase</fullName>
        <ecNumber evidence="3">2.7.11.1</ecNumber>
    </recommendedName>
</protein>
<dbReference type="AlphaFoldDB" id="A0A6D2K7Y5"/>
<keyword evidence="10 17" id="KW-0547">Nucleotide-binding</keyword>
<evidence type="ECO:0000256" key="12">
    <source>
        <dbReference type="ARBA" id="ARBA00022837"/>
    </source>
</evidence>
<evidence type="ECO:0000259" key="19">
    <source>
        <dbReference type="PROSITE" id="PS50011"/>
    </source>
</evidence>
<dbReference type="PROSITE" id="PS00108">
    <property type="entry name" value="PROTEIN_KINASE_ST"/>
    <property type="match status" value="1"/>
</dbReference>
<reference evidence="20" key="1">
    <citation type="submission" date="2020-01" db="EMBL/GenBank/DDBJ databases">
        <authorList>
            <person name="Mishra B."/>
        </authorList>
    </citation>
    <scope>NUCLEOTIDE SEQUENCE [LARGE SCALE GENOMIC DNA]</scope>
</reference>
<dbReference type="InterPro" id="IPR008271">
    <property type="entry name" value="Ser/Thr_kinase_AS"/>
</dbReference>
<keyword evidence="21" id="KW-1185">Reference proteome</keyword>
<evidence type="ECO:0000256" key="2">
    <source>
        <dbReference type="ARBA" id="ARBA00005354"/>
    </source>
</evidence>
<feature type="compositionally biased region" description="Polar residues" evidence="18">
    <location>
        <begin position="1"/>
        <end position="12"/>
    </location>
</feature>
<dbReference type="EMBL" id="CACVBM020001518">
    <property type="protein sequence ID" value="CAA7052979.1"/>
    <property type="molecule type" value="Genomic_DNA"/>
</dbReference>
<gene>
    <name evidence="20" type="ORF">MERR_LOCUS40214</name>
</gene>
<keyword evidence="4" id="KW-0723">Serine/threonine-protein kinase</keyword>
<keyword evidence="6" id="KW-0808">Transferase</keyword>
<name>A0A6D2K7Y5_9BRAS</name>
<evidence type="ECO:0000256" key="5">
    <source>
        <dbReference type="ARBA" id="ARBA00022553"/>
    </source>
</evidence>
<dbReference type="SMART" id="SM00220">
    <property type="entry name" value="S_TKc"/>
    <property type="match status" value="1"/>
</dbReference>
<keyword evidence="8" id="KW-0479">Metal-binding</keyword>
<dbReference type="FunFam" id="1.10.510.10:FF:001294">
    <property type="entry name" value="CDPK-related kinase 3"/>
    <property type="match status" value="1"/>
</dbReference>
<dbReference type="InterPro" id="IPR050205">
    <property type="entry name" value="CDPK_Ser/Thr_kinases"/>
</dbReference>
<feature type="binding site" evidence="17">
    <location>
        <position position="176"/>
    </location>
    <ligand>
        <name>ATP</name>
        <dbReference type="ChEBI" id="CHEBI:30616"/>
    </ligand>
</feature>
<keyword evidence="5" id="KW-0597">Phosphoprotein</keyword>
<evidence type="ECO:0000256" key="7">
    <source>
        <dbReference type="ARBA" id="ARBA00022707"/>
    </source>
</evidence>
<dbReference type="SUPFAM" id="SSF47473">
    <property type="entry name" value="EF-hand"/>
    <property type="match status" value="1"/>
</dbReference>
<evidence type="ECO:0000256" key="18">
    <source>
        <dbReference type="SAM" id="MobiDB-lite"/>
    </source>
</evidence>
<dbReference type="OrthoDB" id="40902at2759"/>
<evidence type="ECO:0000256" key="16">
    <source>
        <dbReference type="ARBA" id="ARBA00048679"/>
    </source>
</evidence>
<dbReference type="CDD" id="cd05117">
    <property type="entry name" value="STKc_CAMK"/>
    <property type="match status" value="1"/>
</dbReference>
<evidence type="ECO:0000256" key="17">
    <source>
        <dbReference type="PROSITE-ProRule" id="PRU10141"/>
    </source>
</evidence>
<dbReference type="GO" id="GO:0046872">
    <property type="term" value="F:metal ion binding"/>
    <property type="evidence" value="ECO:0007669"/>
    <property type="project" value="UniProtKB-KW"/>
</dbReference>
<dbReference type="InterPro" id="IPR011992">
    <property type="entry name" value="EF-hand-dom_pair"/>
</dbReference>
<evidence type="ECO:0000256" key="11">
    <source>
        <dbReference type="ARBA" id="ARBA00022777"/>
    </source>
</evidence>
<dbReference type="PROSITE" id="PS00107">
    <property type="entry name" value="PROTEIN_KINASE_ATP"/>
    <property type="match status" value="1"/>
</dbReference>
<dbReference type="Gene3D" id="1.10.510.10">
    <property type="entry name" value="Transferase(Phosphotransferase) domain 1"/>
    <property type="match status" value="1"/>
</dbReference>
<dbReference type="Gene3D" id="3.30.200.20">
    <property type="entry name" value="Phosphorylase Kinase, domain 1"/>
    <property type="match status" value="1"/>
</dbReference>
<evidence type="ECO:0000256" key="14">
    <source>
        <dbReference type="ARBA" id="ARBA00023288"/>
    </source>
</evidence>
<evidence type="ECO:0000256" key="9">
    <source>
        <dbReference type="ARBA" id="ARBA00022737"/>
    </source>
</evidence>
<dbReference type="FunFam" id="1.10.238.10:FF:000085">
    <property type="entry name" value="CDPK-related kinase 1"/>
    <property type="match status" value="1"/>
</dbReference>
<dbReference type="PROSITE" id="PS50011">
    <property type="entry name" value="PROTEIN_KINASE_DOM"/>
    <property type="match status" value="1"/>
</dbReference>
<comment type="caution">
    <text evidence="20">The sequence shown here is derived from an EMBL/GenBank/DDBJ whole genome shotgun (WGS) entry which is preliminary data.</text>
</comment>
<dbReference type="SUPFAM" id="SSF56112">
    <property type="entry name" value="Protein kinase-like (PK-like)"/>
    <property type="match status" value="1"/>
</dbReference>
<feature type="domain" description="Protein kinase" evidence="19">
    <location>
        <begin position="144"/>
        <end position="406"/>
    </location>
</feature>
<evidence type="ECO:0000313" key="21">
    <source>
        <dbReference type="Proteomes" id="UP000467841"/>
    </source>
</evidence>
<dbReference type="EC" id="2.7.11.1" evidence="3"/>